<evidence type="ECO:0008006" key="3">
    <source>
        <dbReference type="Google" id="ProtNLM"/>
    </source>
</evidence>
<dbReference type="InterPro" id="IPR036890">
    <property type="entry name" value="HATPase_C_sf"/>
</dbReference>
<dbReference type="EMBL" id="BARV01033783">
    <property type="protein sequence ID" value="GAI53884.1"/>
    <property type="molecule type" value="Genomic_DNA"/>
</dbReference>
<keyword evidence="1" id="KW-0597">Phosphoprotein</keyword>
<sequence>MENVYKSNERLIRLVNDLLSVSRIEAGKIKLELERISLEDIISSVANELKIKVEKKGLKLIWEKPKKSPAKNSIRSR</sequence>
<evidence type="ECO:0000256" key="1">
    <source>
        <dbReference type="ARBA" id="ARBA00022553"/>
    </source>
</evidence>
<name>X1RE66_9ZZZZ</name>
<dbReference type="AlphaFoldDB" id="X1RE66"/>
<proteinExistence type="predicted"/>
<dbReference type="GO" id="GO:0000155">
    <property type="term" value="F:phosphorelay sensor kinase activity"/>
    <property type="evidence" value="ECO:0007669"/>
    <property type="project" value="TreeGrafter"/>
</dbReference>
<protein>
    <recommendedName>
        <fullName evidence="3">Signal transduction histidine kinase dimerisation/phosphoacceptor domain-containing protein</fullName>
    </recommendedName>
</protein>
<dbReference type="PANTHER" id="PTHR43547:SF2">
    <property type="entry name" value="HYBRID SIGNAL TRANSDUCTION HISTIDINE KINASE C"/>
    <property type="match status" value="1"/>
</dbReference>
<dbReference type="PANTHER" id="PTHR43547">
    <property type="entry name" value="TWO-COMPONENT HISTIDINE KINASE"/>
    <property type="match status" value="1"/>
</dbReference>
<evidence type="ECO:0000313" key="2">
    <source>
        <dbReference type="EMBL" id="GAI53884.1"/>
    </source>
</evidence>
<dbReference type="Gene3D" id="3.30.565.10">
    <property type="entry name" value="Histidine kinase-like ATPase, C-terminal domain"/>
    <property type="match status" value="1"/>
</dbReference>
<accession>X1RE66</accession>
<gene>
    <name evidence="2" type="ORF">S06H3_53042</name>
</gene>
<reference evidence="2" key="1">
    <citation type="journal article" date="2014" name="Front. Microbiol.">
        <title>High frequency of phylogenetically diverse reductive dehalogenase-homologous genes in deep subseafloor sedimentary metagenomes.</title>
        <authorList>
            <person name="Kawai M."/>
            <person name="Futagami T."/>
            <person name="Toyoda A."/>
            <person name="Takaki Y."/>
            <person name="Nishi S."/>
            <person name="Hori S."/>
            <person name="Arai W."/>
            <person name="Tsubouchi T."/>
            <person name="Morono Y."/>
            <person name="Uchiyama I."/>
            <person name="Ito T."/>
            <person name="Fujiyama A."/>
            <person name="Inagaki F."/>
            <person name="Takami H."/>
        </authorList>
    </citation>
    <scope>NUCLEOTIDE SEQUENCE</scope>
    <source>
        <strain evidence="2">Expedition CK06-06</strain>
    </source>
</reference>
<organism evidence="2">
    <name type="scientific">marine sediment metagenome</name>
    <dbReference type="NCBI Taxonomy" id="412755"/>
    <lineage>
        <taxon>unclassified sequences</taxon>
        <taxon>metagenomes</taxon>
        <taxon>ecological metagenomes</taxon>
    </lineage>
</organism>
<comment type="caution">
    <text evidence="2">The sequence shown here is derived from an EMBL/GenBank/DDBJ whole genome shotgun (WGS) entry which is preliminary data.</text>
</comment>